<dbReference type="KEGG" id="pas:Pars_1314"/>
<gene>
    <name evidence="1" type="ordered locus">Pars_1314</name>
</gene>
<proteinExistence type="predicted"/>
<dbReference type="HOGENOM" id="CLU_2299452_0_0_2"/>
<organism evidence="1 2">
    <name type="scientific">Pyrobaculum arsenaticum (strain DSM 13514 / JCM 11321 / PZ6)</name>
    <dbReference type="NCBI Taxonomy" id="340102"/>
    <lineage>
        <taxon>Archaea</taxon>
        <taxon>Thermoproteota</taxon>
        <taxon>Thermoprotei</taxon>
        <taxon>Thermoproteales</taxon>
        <taxon>Thermoproteaceae</taxon>
        <taxon>Pyrobaculum</taxon>
    </lineage>
</organism>
<sequence length="104" mass="11855">MFYNMQKVIRGKSYIFEGVLPEEIINALQKWGNVVKRGEVAIFTVDSGEIKARKISDTPSSSVRRIYITPSCGCSMEIDETRNFETGEVSYAVYKTRLCPQHQI</sequence>
<evidence type="ECO:0000313" key="2">
    <source>
        <dbReference type="Proteomes" id="UP000001567"/>
    </source>
</evidence>
<evidence type="ECO:0000313" key="1">
    <source>
        <dbReference type="EMBL" id="ABP50877.1"/>
    </source>
</evidence>
<protein>
    <submittedName>
        <fullName evidence="1">Uncharacterized protein</fullName>
    </submittedName>
</protein>
<accession>A4WKG0</accession>
<name>A4WKG0_PYRAR</name>
<dbReference type="AlphaFoldDB" id="A4WKG0"/>
<dbReference type="Proteomes" id="UP000001567">
    <property type="component" value="Chromosome"/>
</dbReference>
<dbReference type="STRING" id="340102.Pars_1314"/>
<dbReference type="EMBL" id="CP000660">
    <property type="protein sequence ID" value="ABP50877.1"/>
    <property type="molecule type" value="Genomic_DNA"/>
</dbReference>
<reference evidence="1 2" key="1">
    <citation type="submission" date="2007-04" db="EMBL/GenBank/DDBJ databases">
        <title>Complete sequence of Pyrobaculum arsenaticum DSM 13514.</title>
        <authorList>
            <consortium name="US DOE Joint Genome Institute"/>
            <person name="Copeland A."/>
            <person name="Lucas S."/>
            <person name="Lapidus A."/>
            <person name="Barry K."/>
            <person name="Glavina del Rio T."/>
            <person name="Dalin E."/>
            <person name="Tice H."/>
            <person name="Pitluck S."/>
            <person name="Chain P."/>
            <person name="Malfatti S."/>
            <person name="Shin M."/>
            <person name="Vergez L."/>
            <person name="Schmutz J."/>
            <person name="Larimer F."/>
            <person name="Land M."/>
            <person name="Hauser L."/>
            <person name="Kyrpides N."/>
            <person name="Mikhailova N."/>
            <person name="Cozen A.E."/>
            <person name="Fitz-Gibbon S.T."/>
            <person name="House C.H."/>
            <person name="Saltikov C."/>
            <person name="Lowe T.M."/>
            <person name="Richardson P."/>
        </authorList>
    </citation>
    <scope>NUCLEOTIDE SEQUENCE [LARGE SCALE GENOMIC DNA]</scope>
    <source>
        <strain evidence="2">ATCC 700994 / DSM 13514 / JCM 11321 / PZ6</strain>
    </source>
</reference>